<dbReference type="AlphaFoldDB" id="A0AAX3LIR1"/>
<feature type="chain" id="PRO_5043869924" evidence="1">
    <location>
        <begin position="25"/>
        <end position="296"/>
    </location>
</feature>
<gene>
    <name evidence="3" type="ORF">PHA72_27515</name>
</gene>
<proteinExistence type="predicted"/>
<dbReference type="RefSeq" id="WP_271661494.1">
    <property type="nucleotide sequence ID" value="NZ_CP116349.1"/>
</dbReference>
<dbReference type="EMBL" id="CP116349">
    <property type="protein sequence ID" value="WCE16152.1"/>
    <property type="molecule type" value="Genomic_DNA"/>
</dbReference>
<dbReference type="Proteomes" id="UP001210538">
    <property type="component" value="Plasmid unnamed2"/>
</dbReference>
<geneLocation type="plasmid" evidence="3 4">
    <name>unnamed2</name>
</geneLocation>
<feature type="domain" description="Toxin co-regulated pilus biosynthesis protein Q C-terminal" evidence="2">
    <location>
        <begin position="209"/>
        <end position="294"/>
    </location>
</feature>
<evidence type="ECO:0000256" key="1">
    <source>
        <dbReference type="SAM" id="SignalP"/>
    </source>
</evidence>
<evidence type="ECO:0000259" key="2">
    <source>
        <dbReference type="Pfam" id="PF10671"/>
    </source>
</evidence>
<organism evidence="3 4">
    <name type="scientific">Enterobacter ludwigii</name>
    <dbReference type="NCBI Taxonomy" id="299767"/>
    <lineage>
        <taxon>Bacteria</taxon>
        <taxon>Pseudomonadati</taxon>
        <taxon>Pseudomonadota</taxon>
        <taxon>Gammaproteobacteria</taxon>
        <taxon>Enterobacterales</taxon>
        <taxon>Enterobacteriaceae</taxon>
        <taxon>Enterobacter</taxon>
        <taxon>Enterobacter cloacae complex</taxon>
    </lineage>
</organism>
<protein>
    <submittedName>
        <fullName evidence="3">Toxin co-regulated pilus biosynthesis Q family protein</fullName>
    </submittedName>
</protein>
<name>A0AAX3LIR1_9ENTR</name>
<dbReference type="InterPro" id="IPR018927">
    <property type="entry name" value="Pilus_synth_Q_C"/>
</dbReference>
<keyword evidence="1" id="KW-0732">Signal</keyword>
<evidence type="ECO:0000313" key="3">
    <source>
        <dbReference type="EMBL" id="WCE16152.1"/>
    </source>
</evidence>
<sequence length="296" mass="32897">MTNRKLITAFMAANSLLALSSAHSAPVTELENESGWIRFTEELPPPKPVSQPRPAAPVLTSAKAVNPWAPVTKPLPPGKAELQIVDESVLSKERTVAVKDAGRNVPLLLAMNKIAPAGWRVRLSPSVANEFKGTVSWEAGDRWQDVADKMLSSKGLKAVYGKNDRQIDIVYLSQSNSTSKPSYQVNPAYPTKPQTLIASSSPVVIKPKSWRIEKGETLKDGFIAWAVKTECLKDKDKKWTVQWETDTNYRIDYPLSFTGSFEEVTTKLFTLYQKAQSPLYVSGYREQCVILIKDTK</sequence>
<keyword evidence="4" id="KW-1185">Reference proteome</keyword>
<reference evidence="3 4" key="1">
    <citation type="submission" date="2023-01" db="EMBL/GenBank/DDBJ databases">
        <title>Genome sequence resource and annotation of Enterobacter ludwigii, an economically important pathogen of seedling wilt with strawberry.</title>
        <authorList>
            <person name="Xie Y."/>
        </authorList>
    </citation>
    <scope>NUCLEOTIDE SEQUENCE [LARGE SCALE GENOMIC DNA]</scope>
    <source>
        <strain evidence="3 4">CM-TZ4</strain>
        <plasmid evidence="3 4">unnamed2</plasmid>
    </source>
</reference>
<evidence type="ECO:0000313" key="4">
    <source>
        <dbReference type="Proteomes" id="UP001210538"/>
    </source>
</evidence>
<feature type="signal peptide" evidence="1">
    <location>
        <begin position="1"/>
        <end position="24"/>
    </location>
</feature>
<accession>A0AAX3LIR1</accession>
<dbReference type="Pfam" id="PF10671">
    <property type="entry name" value="TcpQ"/>
    <property type="match status" value="1"/>
</dbReference>
<keyword evidence="3" id="KW-0614">Plasmid</keyword>